<dbReference type="NCBIfam" id="TIGR00552">
    <property type="entry name" value="nadE"/>
    <property type="match status" value="1"/>
</dbReference>
<feature type="domain" description="NAD/GMP synthase" evidence="8">
    <location>
        <begin position="14"/>
        <end position="256"/>
    </location>
</feature>
<sequence length="266" mass="29258">MIKKTSLTPEKVNSKIVKWLTDYAKNAKSNGFVIGISGGVDSAVTSTLCAQTGLEVLCIEMSIHQAPSQVSRAQEHIKQLKERFPNVKSAISDLTPVFEAFKTAVPEHENTDKMNLSLANTRARLRMSTLYYYAGIHGLLVAGTGNKVEDFGVGFYTKYGDGGVDLSPIADLLKSDVYALGSYLKIPHSILVAPPTDGLFGDDRSDEDQLGASYDELEWAMLQDEAGKTSDDFDNREKEVLTIYKRLNSANQHKMNPIPVCVFTEN</sequence>
<evidence type="ECO:0000259" key="8">
    <source>
        <dbReference type="Pfam" id="PF02540"/>
    </source>
</evidence>
<dbReference type="PANTHER" id="PTHR23090">
    <property type="entry name" value="NH 3 /GLUTAMINE-DEPENDENT NAD + SYNTHETASE"/>
    <property type="match status" value="1"/>
</dbReference>
<dbReference type="Gene3D" id="3.40.50.620">
    <property type="entry name" value="HUPs"/>
    <property type="match status" value="1"/>
</dbReference>
<dbReference type="GO" id="GO:0004359">
    <property type="term" value="F:glutaminase activity"/>
    <property type="evidence" value="ECO:0007669"/>
    <property type="project" value="InterPro"/>
</dbReference>
<dbReference type="InterPro" id="IPR014729">
    <property type="entry name" value="Rossmann-like_a/b/a_fold"/>
</dbReference>
<dbReference type="eggNOG" id="COG0171">
    <property type="taxonomic scope" value="Bacteria"/>
</dbReference>
<gene>
    <name evidence="9" type="ORF">SAMN05444143_101656</name>
</gene>
<evidence type="ECO:0000256" key="7">
    <source>
        <dbReference type="RuleBase" id="RU003812"/>
    </source>
</evidence>
<protein>
    <recommendedName>
        <fullName evidence="7">NH(3)-dependent NAD(+) synthetase</fullName>
        <ecNumber evidence="7">6.3.1.5</ecNumber>
    </recommendedName>
</protein>
<evidence type="ECO:0000256" key="1">
    <source>
        <dbReference type="ARBA" id="ARBA00004790"/>
    </source>
</evidence>
<dbReference type="InterPro" id="IPR003694">
    <property type="entry name" value="NAD_synthase"/>
</dbReference>
<dbReference type="EC" id="6.3.1.5" evidence="7"/>
<comment type="catalytic activity">
    <reaction evidence="7">
        <text>deamido-NAD(+) + NH4(+) + ATP = AMP + diphosphate + NAD(+) + H(+)</text>
        <dbReference type="Rhea" id="RHEA:21188"/>
        <dbReference type="ChEBI" id="CHEBI:15378"/>
        <dbReference type="ChEBI" id="CHEBI:28938"/>
        <dbReference type="ChEBI" id="CHEBI:30616"/>
        <dbReference type="ChEBI" id="CHEBI:33019"/>
        <dbReference type="ChEBI" id="CHEBI:57540"/>
        <dbReference type="ChEBI" id="CHEBI:58437"/>
        <dbReference type="ChEBI" id="CHEBI:456215"/>
        <dbReference type="EC" id="6.3.1.5"/>
    </reaction>
</comment>
<keyword evidence="4 6" id="KW-0067">ATP-binding</keyword>
<accession>A0A1I4S4E6</accession>
<dbReference type="GO" id="GO:0005524">
    <property type="term" value="F:ATP binding"/>
    <property type="evidence" value="ECO:0007669"/>
    <property type="project" value="UniProtKB-KW"/>
</dbReference>
<dbReference type="AlphaFoldDB" id="A0A1I4S4E6"/>
<dbReference type="Pfam" id="PF02540">
    <property type="entry name" value="NAD_synthase"/>
    <property type="match status" value="1"/>
</dbReference>
<reference evidence="10" key="1">
    <citation type="submission" date="2016-10" db="EMBL/GenBank/DDBJ databases">
        <authorList>
            <person name="Varghese N."/>
            <person name="Submissions S."/>
        </authorList>
    </citation>
    <scope>NUCLEOTIDE SEQUENCE [LARGE SCALE GENOMIC DNA]</scope>
    <source>
        <strain evidence="10">DSM 4002</strain>
    </source>
</reference>
<keyword evidence="3 6" id="KW-0547">Nucleotide-binding</keyword>
<dbReference type="RefSeq" id="WP_024981441.1">
    <property type="nucleotide sequence ID" value="NZ_CBCRUM010000004.1"/>
</dbReference>
<dbReference type="UniPathway" id="UPA00253"/>
<evidence type="ECO:0000256" key="2">
    <source>
        <dbReference type="ARBA" id="ARBA00022598"/>
    </source>
</evidence>
<dbReference type="SUPFAM" id="SSF52402">
    <property type="entry name" value="Adenine nucleotide alpha hydrolases-like"/>
    <property type="match status" value="1"/>
</dbReference>
<dbReference type="CDD" id="cd00553">
    <property type="entry name" value="NAD_synthase"/>
    <property type="match status" value="1"/>
</dbReference>
<dbReference type="Proteomes" id="UP000182961">
    <property type="component" value="Unassembled WGS sequence"/>
</dbReference>
<dbReference type="EMBL" id="FOUT01000001">
    <property type="protein sequence ID" value="SFM59150.1"/>
    <property type="molecule type" value="Genomic_DNA"/>
</dbReference>
<proteinExistence type="inferred from homology"/>
<dbReference type="GO" id="GO:0008795">
    <property type="term" value="F:NAD+ synthase activity"/>
    <property type="evidence" value="ECO:0007669"/>
    <property type="project" value="UniProtKB-EC"/>
</dbReference>
<dbReference type="GO" id="GO:0009435">
    <property type="term" value="P:NAD+ biosynthetic process"/>
    <property type="evidence" value="ECO:0007669"/>
    <property type="project" value="UniProtKB-UniPathway"/>
</dbReference>
<evidence type="ECO:0000256" key="6">
    <source>
        <dbReference type="RuleBase" id="RU003811"/>
    </source>
</evidence>
<dbReference type="InterPro" id="IPR022310">
    <property type="entry name" value="NAD/GMP_synthase"/>
</dbReference>
<comment type="pathway">
    <text evidence="1">Cofactor biosynthesis; NAD(+) biosynthesis.</text>
</comment>
<dbReference type="STRING" id="29536.FLB_26930"/>
<keyword evidence="2 6" id="KW-0436">Ligase</keyword>
<evidence type="ECO:0000313" key="9">
    <source>
        <dbReference type="EMBL" id="SFM59150.1"/>
    </source>
</evidence>
<evidence type="ECO:0000256" key="5">
    <source>
        <dbReference type="ARBA" id="ARBA00023027"/>
    </source>
</evidence>
<organism evidence="9 10">
    <name type="scientific">Flavobacterium succinicans</name>
    <dbReference type="NCBI Taxonomy" id="29536"/>
    <lineage>
        <taxon>Bacteria</taxon>
        <taxon>Pseudomonadati</taxon>
        <taxon>Bacteroidota</taxon>
        <taxon>Flavobacteriia</taxon>
        <taxon>Flavobacteriales</taxon>
        <taxon>Flavobacteriaceae</taxon>
        <taxon>Flavobacterium</taxon>
    </lineage>
</organism>
<comment type="similarity">
    <text evidence="6">Belongs to the NAD synthetase family.</text>
</comment>
<keyword evidence="5 6" id="KW-0520">NAD</keyword>
<evidence type="ECO:0000256" key="4">
    <source>
        <dbReference type="ARBA" id="ARBA00022840"/>
    </source>
</evidence>
<name>A0A1I4S4E6_9FLAO</name>
<dbReference type="GO" id="GO:0005737">
    <property type="term" value="C:cytoplasm"/>
    <property type="evidence" value="ECO:0007669"/>
    <property type="project" value="InterPro"/>
</dbReference>
<evidence type="ECO:0000313" key="10">
    <source>
        <dbReference type="Proteomes" id="UP000182961"/>
    </source>
</evidence>
<dbReference type="GO" id="GO:0003952">
    <property type="term" value="F:NAD+ synthase (glutamine-hydrolyzing) activity"/>
    <property type="evidence" value="ECO:0007669"/>
    <property type="project" value="InterPro"/>
</dbReference>
<evidence type="ECO:0000256" key="3">
    <source>
        <dbReference type="ARBA" id="ARBA00022741"/>
    </source>
</evidence>
<dbReference type="PANTHER" id="PTHR23090:SF9">
    <property type="entry name" value="GLUTAMINE-DEPENDENT NAD(+) SYNTHETASE"/>
    <property type="match status" value="1"/>
</dbReference>
<keyword evidence="10" id="KW-1185">Reference proteome</keyword>